<dbReference type="Proteomes" id="UP000097765">
    <property type="component" value="Segment"/>
</dbReference>
<dbReference type="Pfam" id="PF04637">
    <property type="entry name" value="Herpes_pp85"/>
    <property type="match status" value="2"/>
</dbReference>
<comment type="subcellular location">
    <subcellularLocation>
        <location evidence="1">Host cell</location>
    </subcellularLocation>
</comment>
<evidence type="ECO:0000313" key="2">
    <source>
        <dbReference type="EMBL" id="AKB93236.1"/>
    </source>
</evidence>
<dbReference type="SMR" id="A0A0E3SWS1"/>
<dbReference type="GO" id="GO:0043657">
    <property type="term" value="C:host cell"/>
    <property type="evidence" value="ECO:0007669"/>
    <property type="project" value="UniProtKB-SubCell"/>
</dbReference>
<reference evidence="2 3" key="2">
    <citation type="journal article" date="2015" name="J. Gen. Virol.">
        <title>The English isolate and a newly identified Berlin isolate of Rat Cytomegalovirus (RCMV) share similarities with but separate as an anciently diverged clade from Mouse CMV and the Maastricht isolate of RCMV.</title>
        <authorList>
            <person name="Geyer H."/>
            <person name="Ettinger J."/>
            <person name="Moller L."/>
            <person name="Schmolz E."/>
            <person name="Nitsche A."/>
            <person name="Brune W."/>
            <person name="Heaggans S."/>
            <person name="Sandford G.R."/>
            <person name="Hayward G.S."/>
            <person name="Voigt S."/>
        </authorList>
    </citation>
    <scope>NUCLEOTIDE SEQUENCE [LARGE SCALE GENOMIC DNA]</scope>
    <source>
        <strain evidence="2">Berlin</strain>
    </source>
</reference>
<sequence>MDSPNHETSLYIDSRLNFPPRVVNDRDVQFILDALRDGDRGLVAAINSGLPMSPYMMDALLALRTRHSYAKVRLILEPIISLIVTASHYYNGGRILHESMEKRSRMFRDVDLNRLDDGLRRIYRATNDPGNPYDLIQAVTELDLPDGIYKGYLEKVYTLIKKVIPRGEGTSQLNYTSLETFNYLFKPPKFTSQEAISLYASNLSNITKRSNDPLISLTASKHSKDASDVLNDIMFSLALGNAIVAQHNSLKDLKKIMMMRLNTLCSTLYLVYTQIPELKLTYFEIVRESHSLITASSNEEPSFDIVCSLLLKFTREVMDTGIFANPEYVSHKIFALTSRVHGIQNDTVGYENDLDVEIDTTGPYKLAFHVTNPYIDENIFKCPKNVAANVGDFMLAKKVTQEMMINLTPDEVVFDVFEMDKVKDMVLEATAKFLHITPAQLDHYLDTVNTSADVTAPDQNNLFADTATERPQPTHVRQNFVNLRGAKPYSHTRPHRRRENEETIV</sequence>
<reference evidence="2 3" key="1">
    <citation type="journal article" date="2012" name="J. Virol.">
        <title>Complete genome sequence of the english isolate of rat cytomegalovirus (Murid herpesvirus 8).</title>
        <authorList>
            <person name="Ettinger J."/>
            <person name="Geyer H."/>
            <person name="Nitsche A."/>
            <person name="Zimmermann A."/>
            <person name="Brune W."/>
            <person name="Sandford G.R."/>
            <person name="Hayward G.S."/>
            <person name="Voigt S."/>
        </authorList>
    </citation>
    <scope>NUCLEOTIDE SEQUENCE [LARGE SCALE GENOMIC DNA]</scope>
    <source>
        <strain evidence="2">Berlin</strain>
    </source>
</reference>
<proteinExistence type="predicted"/>
<name>A0A0E3SWS1_RCMVE</name>
<dbReference type="EMBL" id="KP202868">
    <property type="protein sequence ID" value="AKB93236.1"/>
    <property type="molecule type" value="Genomic_DNA"/>
</dbReference>
<protein>
    <submittedName>
        <fullName evidence="2">B35</fullName>
    </submittedName>
</protein>
<evidence type="ECO:0000256" key="1">
    <source>
        <dbReference type="ARBA" id="ARBA00004340"/>
    </source>
</evidence>
<accession>A0A0E3SWS1</accession>
<gene>
    <name evidence="2" type="primary">B35</name>
</gene>
<organismHost>
    <name type="scientific">Rattus norvegicus</name>
    <name type="common">Rat</name>
    <dbReference type="NCBI Taxonomy" id="10116"/>
</organismHost>
<dbReference type="InterPro" id="IPR006731">
    <property type="entry name" value="Herpes_pp85"/>
</dbReference>
<evidence type="ECO:0000313" key="3">
    <source>
        <dbReference type="Proteomes" id="UP000097765"/>
    </source>
</evidence>
<organism evidence="2 3">
    <name type="scientific">Rat cytomegalovirus (isolate England)</name>
    <name type="common">RCMV-E</name>
    <name type="synonym">Murid herpesvirus 8</name>
    <dbReference type="NCBI Taxonomy" id="1261657"/>
    <lineage>
        <taxon>Viruses</taxon>
        <taxon>Duplodnaviria</taxon>
        <taxon>Heunggongvirae</taxon>
        <taxon>Peploviricota</taxon>
        <taxon>Herviviricetes</taxon>
        <taxon>Herpesvirales</taxon>
        <taxon>Orthoherpesviridae</taxon>
        <taxon>Betaherpesvirinae</taxon>
        <taxon>Muromegalovirus</taxon>
        <taxon>Muromegalovirus muridbeta8</taxon>
    </lineage>
</organism>